<reference evidence="1" key="1">
    <citation type="journal article" date="2020" name="mSystems">
        <title>Genome- and Community-Level Interaction Insights into Carbon Utilization and Element Cycling Functions of Hydrothermarchaeota in Hydrothermal Sediment.</title>
        <authorList>
            <person name="Zhou Z."/>
            <person name="Liu Y."/>
            <person name="Xu W."/>
            <person name="Pan J."/>
            <person name="Luo Z.H."/>
            <person name="Li M."/>
        </authorList>
    </citation>
    <scope>NUCLEOTIDE SEQUENCE [LARGE SCALE GENOMIC DNA]</scope>
    <source>
        <strain evidence="1">SpSt-605</strain>
    </source>
</reference>
<dbReference type="EMBL" id="DSZU01000119">
    <property type="protein sequence ID" value="HGV55755.1"/>
    <property type="molecule type" value="Genomic_DNA"/>
</dbReference>
<protein>
    <submittedName>
        <fullName evidence="1">Uncharacterized protein</fullName>
    </submittedName>
</protein>
<sequence>MKTLNKAHRATLGQAKAFTFTENLYLAVHLCHRSKRGNFSFVDAKYTLLRPPEFHQELKIFSASDEDIYLDYQIGIFLKSLLYFGKADKETSPKLKPYWREIKGFLQKEVKAILFPCSR</sequence>
<name>A0A832GNQ6_9BACT</name>
<comment type="caution">
    <text evidence="1">The sequence shown here is derived from an EMBL/GenBank/DDBJ whole genome shotgun (WGS) entry which is preliminary data.</text>
</comment>
<proteinExistence type="predicted"/>
<evidence type="ECO:0000313" key="1">
    <source>
        <dbReference type="EMBL" id="HGV55755.1"/>
    </source>
</evidence>
<dbReference type="AlphaFoldDB" id="A0A832GNQ6"/>
<organism evidence="1">
    <name type="scientific">Caldimicrobium thiodismutans</name>
    <dbReference type="NCBI Taxonomy" id="1653476"/>
    <lineage>
        <taxon>Bacteria</taxon>
        <taxon>Pseudomonadati</taxon>
        <taxon>Thermodesulfobacteriota</taxon>
        <taxon>Thermodesulfobacteria</taxon>
        <taxon>Thermodesulfobacteriales</taxon>
        <taxon>Thermodesulfobacteriaceae</taxon>
        <taxon>Caldimicrobium</taxon>
    </lineage>
</organism>
<gene>
    <name evidence="1" type="ORF">ENT73_06735</name>
</gene>
<accession>A0A832GNQ6</accession>